<reference evidence="2 3" key="2">
    <citation type="submission" date="2017-02" db="EMBL/GenBank/DDBJ databases">
        <title>A genome survey and senescence transcriptome analysis in Lentinula edodes.</title>
        <authorList>
            <person name="Sakamoto Y."/>
            <person name="Nakade K."/>
            <person name="Sato S."/>
            <person name="Yoshida Y."/>
            <person name="Miyazaki K."/>
            <person name="Natsume S."/>
            <person name="Konno N."/>
        </authorList>
    </citation>
    <scope>NUCLEOTIDE SEQUENCE [LARGE SCALE GENOMIC DNA]</scope>
    <source>
        <strain evidence="2 3">NBRC 111202</strain>
    </source>
</reference>
<proteinExistence type="predicted"/>
<dbReference type="EMBL" id="BDGU01000216">
    <property type="protein sequence ID" value="GAW04921.1"/>
    <property type="molecule type" value="Genomic_DNA"/>
</dbReference>
<comment type="caution">
    <text evidence="2">The sequence shown here is derived from an EMBL/GenBank/DDBJ whole genome shotgun (WGS) entry which is preliminary data.</text>
</comment>
<name>A0A1Q3ECK3_LENED</name>
<dbReference type="AlphaFoldDB" id="A0A1Q3ECK3"/>
<feature type="compositionally biased region" description="Low complexity" evidence="1">
    <location>
        <begin position="10"/>
        <end position="24"/>
    </location>
</feature>
<protein>
    <submittedName>
        <fullName evidence="2">Uncharacterized protein</fullName>
    </submittedName>
</protein>
<reference evidence="2 3" key="1">
    <citation type="submission" date="2016-08" db="EMBL/GenBank/DDBJ databases">
        <authorList>
            <consortium name="Lentinula edodes genome sequencing consortium"/>
            <person name="Sakamoto Y."/>
            <person name="Nakade K."/>
            <person name="Sato S."/>
            <person name="Yoshida Y."/>
            <person name="Miyazaki K."/>
            <person name="Natsume S."/>
            <person name="Konno N."/>
        </authorList>
    </citation>
    <scope>NUCLEOTIDE SEQUENCE [LARGE SCALE GENOMIC DNA]</scope>
    <source>
        <strain evidence="2 3">NBRC 111202</strain>
    </source>
</reference>
<feature type="region of interest" description="Disordered" evidence="1">
    <location>
        <begin position="1"/>
        <end position="24"/>
    </location>
</feature>
<organism evidence="2 3">
    <name type="scientific">Lentinula edodes</name>
    <name type="common">Shiitake mushroom</name>
    <name type="synonym">Lentinus edodes</name>
    <dbReference type="NCBI Taxonomy" id="5353"/>
    <lineage>
        <taxon>Eukaryota</taxon>
        <taxon>Fungi</taxon>
        <taxon>Dikarya</taxon>
        <taxon>Basidiomycota</taxon>
        <taxon>Agaricomycotina</taxon>
        <taxon>Agaricomycetes</taxon>
        <taxon>Agaricomycetidae</taxon>
        <taxon>Agaricales</taxon>
        <taxon>Marasmiineae</taxon>
        <taxon>Omphalotaceae</taxon>
        <taxon>Lentinula</taxon>
    </lineage>
</organism>
<gene>
    <name evidence="2" type="ORF">LENED_006745</name>
</gene>
<evidence type="ECO:0000256" key="1">
    <source>
        <dbReference type="SAM" id="MobiDB-lite"/>
    </source>
</evidence>
<sequence length="75" mass="7889">MSSTTPVYPPSAHLSSKASSPISPAAPIVTQPAVTQSMSMEQRGLVERNEKVQRLRGGCIPCPDGGCCFIIPCCI</sequence>
<evidence type="ECO:0000313" key="3">
    <source>
        <dbReference type="Proteomes" id="UP000188533"/>
    </source>
</evidence>
<accession>A0A1Q3ECK3</accession>
<dbReference type="Proteomes" id="UP000188533">
    <property type="component" value="Unassembled WGS sequence"/>
</dbReference>
<evidence type="ECO:0000313" key="2">
    <source>
        <dbReference type="EMBL" id="GAW04921.1"/>
    </source>
</evidence>
<keyword evidence="3" id="KW-1185">Reference proteome</keyword>